<comment type="similarity">
    <text evidence="1">Belongs to the JAKMIP family.</text>
</comment>
<evidence type="ECO:0000256" key="1">
    <source>
        <dbReference type="ARBA" id="ARBA00005239"/>
    </source>
</evidence>
<name>A0A218U8K3_9PASE</name>
<dbReference type="PANTHER" id="PTHR18935">
    <property type="entry name" value="GOLGIN SUBFAMILY A MEMBER 4-LIKE ISOFORM X1"/>
    <property type="match status" value="1"/>
</dbReference>
<evidence type="ECO:0000256" key="4">
    <source>
        <dbReference type="SAM" id="MobiDB-lite"/>
    </source>
</evidence>
<keyword evidence="6" id="KW-0808">Transferase</keyword>
<feature type="compositionally biased region" description="Low complexity" evidence="4">
    <location>
        <begin position="270"/>
        <end position="282"/>
    </location>
</feature>
<dbReference type="EMBL" id="MUZQ01000639">
    <property type="protein sequence ID" value="OWK49996.1"/>
    <property type="molecule type" value="Genomic_DNA"/>
</dbReference>
<feature type="compositionally biased region" description="Polar residues" evidence="4">
    <location>
        <begin position="465"/>
        <end position="482"/>
    </location>
</feature>
<dbReference type="InterPro" id="IPR024836">
    <property type="entry name" value="JAKMIP"/>
</dbReference>
<evidence type="ECO:0000313" key="6">
    <source>
        <dbReference type="EMBL" id="OWK49996.1"/>
    </source>
</evidence>
<proteinExistence type="inferred from homology"/>
<dbReference type="GO" id="GO:0008017">
    <property type="term" value="F:microtubule binding"/>
    <property type="evidence" value="ECO:0007669"/>
    <property type="project" value="InterPro"/>
</dbReference>
<dbReference type="GO" id="GO:0019900">
    <property type="term" value="F:kinase binding"/>
    <property type="evidence" value="ECO:0007669"/>
    <property type="project" value="InterPro"/>
</dbReference>
<feature type="coiled-coil region" evidence="3">
    <location>
        <begin position="292"/>
        <end position="375"/>
    </location>
</feature>
<organism evidence="6 7">
    <name type="scientific">Lonchura striata</name>
    <name type="common">white-rumped munia</name>
    <dbReference type="NCBI Taxonomy" id="40157"/>
    <lineage>
        <taxon>Eukaryota</taxon>
        <taxon>Metazoa</taxon>
        <taxon>Chordata</taxon>
        <taxon>Craniata</taxon>
        <taxon>Vertebrata</taxon>
        <taxon>Euteleostomi</taxon>
        <taxon>Archelosauria</taxon>
        <taxon>Archosauria</taxon>
        <taxon>Dinosauria</taxon>
        <taxon>Saurischia</taxon>
        <taxon>Theropoda</taxon>
        <taxon>Coelurosauria</taxon>
        <taxon>Aves</taxon>
        <taxon>Neognathae</taxon>
        <taxon>Neoaves</taxon>
        <taxon>Telluraves</taxon>
        <taxon>Australaves</taxon>
        <taxon>Passeriformes</taxon>
        <taxon>Passeroidea</taxon>
        <taxon>Estrildidae</taxon>
        <taxon>Estrildinae</taxon>
        <taxon>Lonchura</taxon>
    </lineage>
</organism>
<evidence type="ECO:0000256" key="3">
    <source>
        <dbReference type="SAM" id="Coils"/>
    </source>
</evidence>
<dbReference type="PANTHER" id="PTHR18935:SF9">
    <property type="entry name" value="JANUS KINASE AND MICROTUBULE-INTERACTING PROTEIN 3"/>
    <property type="match status" value="1"/>
</dbReference>
<keyword evidence="6" id="KW-0418">Kinase</keyword>
<gene>
    <name evidence="6" type="primary">JAKMIP3</name>
    <name evidence="6" type="ORF">RLOC_00013736</name>
</gene>
<reference evidence="6 7" key="1">
    <citation type="submission" date="2017-05" db="EMBL/GenBank/DDBJ databases">
        <title>Genome of assembly of the Bengalese finch, Lonchura striata domestica.</title>
        <authorList>
            <person name="Colquitt B.M."/>
            <person name="Brainard M.S."/>
        </authorList>
    </citation>
    <scope>NUCLEOTIDE SEQUENCE [LARGE SCALE GENOMIC DNA]</scope>
    <source>
        <strain evidence="6">White83orange57</strain>
    </source>
</reference>
<dbReference type="Proteomes" id="UP000197619">
    <property type="component" value="Unassembled WGS sequence"/>
</dbReference>
<dbReference type="InterPro" id="IPR031994">
    <property type="entry name" value="JAKMIP_C"/>
</dbReference>
<feature type="coiled-coil region" evidence="3">
    <location>
        <begin position="18"/>
        <end position="97"/>
    </location>
</feature>
<feature type="region of interest" description="Disordered" evidence="4">
    <location>
        <begin position="253"/>
        <end position="290"/>
    </location>
</feature>
<evidence type="ECO:0000259" key="5">
    <source>
        <dbReference type="Pfam" id="PF16034"/>
    </source>
</evidence>
<feature type="region of interest" description="Disordered" evidence="4">
    <location>
        <begin position="465"/>
        <end position="487"/>
    </location>
</feature>
<keyword evidence="7" id="KW-1185">Reference proteome</keyword>
<sequence>MAKRGSSSRARGDKPDALAALQAANEELRAKLTDIQIELQQEKSKVSKLEREKNQEVKQIKEHEQHKSTVVVTELKVKLHEDKMKELQAVRETLLRQHEAELLRVIKIKDNEIQRLQTLLNAVREGGPDKVKTVLLTEAKEEAKKGFEVEKIKMQQEISELKGAKKQVEEALTMVIQADKMKAAEIRSVYHLHQEEITRIKRECEREIRRLMEEIKFKDRAVFVLERELGVRAGHAQRLQLQKEALDEQLSQLKESDRHLSSPKRELPYASGAGDASDHSGSPEQQLDEKDARRFQLKIAELSGIIRKLEDRNALLSEERNELLKRLREAESQYKPILDKNKRLSRKNEELSHALRRMENKLKFVTQENIAMRQRTGAIRRPSSLNDLDHSQEEREVDFLRLQVIEQQNIIDELSKTLETAGYVKSVMERDKLLRFRKQRKKMTRIPKPVVETFYGYDEEASLESDGSSISYQTDRTDQTPCTPEDDLEEGMAKEETELRFRQLTMEYQALQRAYALLQEQVGGSLDAEREVKTREQLQAEIHRSQAQIEDLEKALAEQGQDMKWIEEKQALYRRNQELVEKIRQMEAEEARLKHDVQDVKDQNELLEFRILELEERERRSPAITFHHGPFTEGKSPLQVYCEAEGVTDIVVAELMKKLDILGDNANLTNEEQVVIIQARTVLTLAEKWLQQIEVTESALQQKMLDLENEKELFSKQKGYLDEELDFRKQSLDQAHKQILELEAMLYDALQQEAGAKISELLSEEEKEKLKGAVEQWKRQVMSELRERDAQILRERMELIQHAQQVGVGQGTREGRGAALGAVPSWPGPG</sequence>
<evidence type="ECO:0000256" key="2">
    <source>
        <dbReference type="ARBA" id="ARBA00023054"/>
    </source>
</evidence>
<feature type="region of interest" description="Disordered" evidence="4">
    <location>
        <begin position="806"/>
        <end position="830"/>
    </location>
</feature>
<protein>
    <submittedName>
        <fullName evidence="6">Janus kinase and microtubule-interacting protein 3</fullName>
    </submittedName>
</protein>
<keyword evidence="2 3" id="KW-0175">Coiled coil</keyword>
<feature type="coiled-coil region" evidence="3">
    <location>
        <begin position="494"/>
        <end position="617"/>
    </location>
</feature>
<dbReference type="Pfam" id="PF16034">
    <property type="entry name" value="JAKMIP_CC3"/>
    <property type="match status" value="1"/>
</dbReference>
<feature type="coiled-coil region" evidence="3">
    <location>
        <begin position="690"/>
        <end position="717"/>
    </location>
</feature>
<dbReference type="AlphaFoldDB" id="A0A218U8K3"/>
<comment type="caution">
    <text evidence="6">The sequence shown here is derived from an EMBL/GenBank/DDBJ whole genome shotgun (WGS) entry which is preliminary data.</text>
</comment>
<accession>A0A218U8K3</accession>
<feature type="compositionally biased region" description="Basic and acidic residues" evidence="4">
    <location>
        <begin position="254"/>
        <end position="267"/>
    </location>
</feature>
<feature type="domain" description="Janus kinase and microtubule-interacting protein C-terminal" evidence="5">
    <location>
        <begin position="429"/>
        <end position="624"/>
    </location>
</feature>
<evidence type="ECO:0000313" key="7">
    <source>
        <dbReference type="Proteomes" id="UP000197619"/>
    </source>
</evidence>
<dbReference type="GO" id="GO:0016301">
    <property type="term" value="F:kinase activity"/>
    <property type="evidence" value="ECO:0007669"/>
    <property type="project" value="UniProtKB-KW"/>
</dbReference>